<evidence type="ECO:0000256" key="2">
    <source>
        <dbReference type="SAM" id="MobiDB-lite"/>
    </source>
</evidence>
<dbReference type="InterPro" id="IPR050922">
    <property type="entry name" value="LytR/CpsA/Psr_CW_biosynth"/>
</dbReference>
<dbReference type="Pfam" id="PF03816">
    <property type="entry name" value="LytR_cpsA_psr"/>
    <property type="match status" value="1"/>
</dbReference>
<sequence length="515" mass="54455">MRTSLLLTVASALLPGSGLLGARPRLARIVGAITALIAVVVAAYVGYFALTDPASLATAAVKPAILTGVSTALIVAGLVWVALIAATQILTRPRRLPDRRRALGALLVTALAFGVTAPTAIGARYARDQMLLVDRVFTSGPDEVKSSSRPTLEGKEDPFEDIPRLNILLLGADGSASRADAVEQYSVRTDTIMLASIDTATGDTTLIQIPRNLQYTPFPEGSEMAELFPDGFRGEPAEEWFINSIWAHVELEYPDLFADSTYRGAEALKQGVEGVTGLKVDYFAMLDIDGIQQLIDAMGGVTVNINQRLAIGGNSQGKRPSGYLEPGPDQHLMGYEAMWYARSRLDYSDYDRMARQSCLVGAIIRQANPTTMLTRYEAIAAASSQMVVTDIPQRDLPVIVELALRVKDAPVTRLVYSPGKNGYSYNNPDFEAMRAAVEDAIQGDPSPSASPTSAPGTSSPAPASSASTEPTTSAESPSAGPSASATAAGELTDGAQDVGDACAWNGDDAEADPED</sequence>
<name>A0A1C0AMK8_9ACTN</name>
<keyword evidence="3" id="KW-0812">Transmembrane</keyword>
<evidence type="ECO:0000259" key="4">
    <source>
        <dbReference type="Pfam" id="PF03816"/>
    </source>
</evidence>
<keyword evidence="3" id="KW-0472">Membrane</keyword>
<dbReference type="PANTHER" id="PTHR33392">
    <property type="entry name" value="POLYISOPRENYL-TEICHOIC ACID--PEPTIDOGLYCAN TEICHOIC ACID TRANSFERASE TAGU"/>
    <property type="match status" value="1"/>
</dbReference>
<accession>A0A1C0AMK8</accession>
<evidence type="ECO:0000313" key="5">
    <source>
        <dbReference type="EMBL" id="OCL34010.1"/>
    </source>
</evidence>
<keyword evidence="3" id="KW-1133">Transmembrane helix</keyword>
<evidence type="ECO:0000313" key="6">
    <source>
        <dbReference type="Proteomes" id="UP000093501"/>
    </source>
</evidence>
<feature type="transmembrane region" description="Helical" evidence="3">
    <location>
        <begin position="32"/>
        <end position="51"/>
    </location>
</feature>
<gene>
    <name evidence="5" type="ORF">BCR15_04785</name>
</gene>
<dbReference type="InterPro" id="IPR004474">
    <property type="entry name" value="LytR_CpsA_psr"/>
</dbReference>
<dbReference type="EMBL" id="MBQD01000021">
    <property type="protein sequence ID" value="OCL34010.1"/>
    <property type="molecule type" value="Genomic_DNA"/>
</dbReference>
<organism evidence="5 6">
    <name type="scientific">Tessaracoccus lapidicaptus</name>
    <dbReference type="NCBI Taxonomy" id="1427523"/>
    <lineage>
        <taxon>Bacteria</taxon>
        <taxon>Bacillati</taxon>
        <taxon>Actinomycetota</taxon>
        <taxon>Actinomycetes</taxon>
        <taxon>Propionibacteriales</taxon>
        <taxon>Propionibacteriaceae</taxon>
        <taxon>Tessaracoccus</taxon>
    </lineage>
</organism>
<dbReference type="NCBIfam" id="TIGR00350">
    <property type="entry name" value="lytR_cpsA_psr"/>
    <property type="match status" value="1"/>
</dbReference>
<feature type="compositionally biased region" description="Low complexity" evidence="2">
    <location>
        <begin position="445"/>
        <end position="490"/>
    </location>
</feature>
<dbReference type="Proteomes" id="UP000093501">
    <property type="component" value="Unassembled WGS sequence"/>
</dbReference>
<comment type="similarity">
    <text evidence="1">Belongs to the LytR/CpsA/Psr (LCP) family.</text>
</comment>
<keyword evidence="6" id="KW-1185">Reference proteome</keyword>
<protein>
    <recommendedName>
        <fullName evidence="4">Cell envelope-related transcriptional attenuator domain-containing protein</fullName>
    </recommendedName>
</protein>
<reference evidence="6" key="1">
    <citation type="submission" date="2016-07" db="EMBL/GenBank/DDBJ databases">
        <authorList>
            <person name="Florea S."/>
            <person name="Webb J.S."/>
            <person name="Jaromczyk J."/>
            <person name="Schardl C.L."/>
        </authorList>
    </citation>
    <scope>NUCLEOTIDE SEQUENCE [LARGE SCALE GENOMIC DNA]</scope>
    <source>
        <strain evidence="6">IPBSL-7</strain>
    </source>
</reference>
<feature type="transmembrane region" description="Helical" evidence="3">
    <location>
        <begin position="63"/>
        <end position="90"/>
    </location>
</feature>
<feature type="domain" description="Cell envelope-related transcriptional attenuator" evidence="4">
    <location>
        <begin position="188"/>
        <end position="367"/>
    </location>
</feature>
<comment type="caution">
    <text evidence="5">The sequence shown here is derived from an EMBL/GenBank/DDBJ whole genome shotgun (WGS) entry which is preliminary data.</text>
</comment>
<evidence type="ECO:0000256" key="1">
    <source>
        <dbReference type="ARBA" id="ARBA00006068"/>
    </source>
</evidence>
<dbReference type="PANTHER" id="PTHR33392:SF6">
    <property type="entry name" value="POLYISOPRENYL-TEICHOIC ACID--PEPTIDOGLYCAN TEICHOIC ACID TRANSFERASE TAGU"/>
    <property type="match status" value="1"/>
</dbReference>
<dbReference type="Gene3D" id="3.40.630.190">
    <property type="entry name" value="LCP protein"/>
    <property type="match status" value="1"/>
</dbReference>
<evidence type="ECO:0000256" key="3">
    <source>
        <dbReference type="SAM" id="Phobius"/>
    </source>
</evidence>
<feature type="transmembrane region" description="Helical" evidence="3">
    <location>
        <begin position="102"/>
        <end position="121"/>
    </location>
</feature>
<proteinExistence type="inferred from homology"/>
<dbReference type="AlphaFoldDB" id="A0A1C0AMK8"/>
<feature type="region of interest" description="Disordered" evidence="2">
    <location>
        <begin position="441"/>
        <end position="515"/>
    </location>
</feature>